<dbReference type="PANTHER" id="PTHR31744">
    <property type="entry name" value="PROTEIN CUP-SHAPED COTYLEDON 2-RELATED"/>
    <property type="match status" value="1"/>
</dbReference>
<evidence type="ECO:0000313" key="6">
    <source>
        <dbReference type="EMBL" id="KAK8546454.1"/>
    </source>
</evidence>
<accession>A0ABR2DUJ1</accession>
<sequence>MADAIVSNKGQEYLPDLPPGFRFHPTDEEIITHYLLEKVTNSNFSACAIGEADLNKSEPWELPHKAKMGEKEWYFFCQRDRKYPTGMRTNRATEAGYWKATGKDREIFKDKSCLIGMKKTLVFHKGRAPRGEKTNWVMHEYRLEGKSSYYNLTKSAKDEWVVCRVFHKNTEMKKSPIPDNLLRMYSFGHEFMDYASLPPLMELTFDSENEFKAINKAPISNTQIPNQKPILFHQGTSSDSYPDSFRTDDETIIRSPTVNNSSVDIEHKQCKVEQFSSNQSMTSLSQNTWLSIDINNNEISSVISNGIQLGSFKFYDDIEDLTCLWNY</sequence>
<evidence type="ECO:0000256" key="4">
    <source>
        <dbReference type="ARBA" id="ARBA00023242"/>
    </source>
</evidence>
<reference evidence="6 7" key="1">
    <citation type="journal article" date="2024" name="G3 (Bethesda)">
        <title>Genome assembly of Hibiscus sabdariffa L. provides insights into metabolisms of medicinal natural products.</title>
        <authorList>
            <person name="Kim T."/>
        </authorList>
    </citation>
    <scope>NUCLEOTIDE SEQUENCE [LARGE SCALE GENOMIC DNA]</scope>
    <source>
        <strain evidence="6">TK-2024</strain>
        <tissue evidence="6">Old leaves</tissue>
    </source>
</reference>
<evidence type="ECO:0000313" key="7">
    <source>
        <dbReference type="Proteomes" id="UP001472677"/>
    </source>
</evidence>
<name>A0ABR2DUJ1_9ROSI</name>
<keyword evidence="7" id="KW-1185">Reference proteome</keyword>
<dbReference type="SUPFAM" id="SSF101941">
    <property type="entry name" value="NAC domain"/>
    <property type="match status" value="1"/>
</dbReference>
<dbReference type="Gene3D" id="2.170.150.80">
    <property type="entry name" value="NAC domain"/>
    <property type="match status" value="1"/>
</dbReference>
<dbReference type="InterPro" id="IPR003441">
    <property type="entry name" value="NAC-dom"/>
</dbReference>
<evidence type="ECO:0000259" key="5">
    <source>
        <dbReference type="PROSITE" id="PS51005"/>
    </source>
</evidence>
<keyword evidence="3" id="KW-0804">Transcription</keyword>
<proteinExistence type="predicted"/>
<evidence type="ECO:0000256" key="3">
    <source>
        <dbReference type="ARBA" id="ARBA00023163"/>
    </source>
</evidence>
<evidence type="ECO:0000256" key="1">
    <source>
        <dbReference type="ARBA" id="ARBA00023015"/>
    </source>
</evidence>
<keyword evidence="4" id="KW-0539">Nucleus</keyword>
<organism evidence="6 7">
    <name type="scientific">Hibiscus sabdariffa</name>
    <name type="common">roselle</name>
    <dbReference type="NCBI Taxonomy" id="183260"/>
    <lineage>
        <taxon>Eukaryota</taxon>
        <taxon>Viridiplantae</taxon>
        <taxon>Streptophyta</taxon>
        <taxon>Embryophyta</taxon>
        <taxon>Tracheophyta</taxon>
        <taxon>Spermatophyta</taxon>
        <taxon>Magnoliopsida</taxon>
        <taxon>eudicotyledons</taxon>
        <taxon>Gunneridae</taxon>
        <taxon>Pentapetalae</taxon>
        <taxon>rosids</taxon>
        <taxon>malvids</taxon>
        <taxon>Malvales</taxon>
        <taxon>Malvaceae</taxon>
        <taxon>Malvoideae</taxon>
        <taxon>Hibiscus</taxon>
    </lineage>
</organism>
<dbReference type="Pfam" id="PF02365">
    <property type="entry name" value="NAM"/>
    <property type="match status" value="1"/>
</dbReference>
<dbReference type="PROSITE" id="PS51005">
    <property type="entry name" value="NAC"/>
    <property type="match status" value="1"/>
</dbReference>
<comment type="caution">
    <text evidence="6">The sequence shown here is derived from an EMBL/GenBank/DDBJ whole genome shotgun (WGS) entry which is preliminary data.</text>
</comment>
<dbReference type="InterPro" id="IPR036093">
    <property type="entry name" value="NAC_dom_sf"/>
</dbReference>
<gene>
    <name evidence="6" type="ORF">V6N12_027240</name>
</gene>
<feature type="domain" description="NAC" evidence="5">
    <location>
        <begin position="17"/>
        <end position="168"/>
    </location>
</feature>
<dbReference type="PANTHER" id="PTHR31744:SF92">
    <property type="entry name" value="NAC DOMAIN-CONTAINING PROTEIN 87"/>
    <property type="match status" value="1"/>
</dbReference>
<dbReference type="Proteomes" id="UP001472677">
    <property type="component" value="Unassembled WGS sequence"/>
</dbReference>
<keyword evidence="2" id="KW-0238">DNA-binding</keyword>
<dbReference type="EMBL" id="JBBPBM010000023">
    <property type="protein sequence ID" value="KAK8546454.1"/>
    <property type="molecule type" value="Genomic_DNA"/>
</dbReference>
<keyword evidence="1" id="KW-0805">Transcription regulation</keyword>
<evidence type="ECO:0000256" key="2">
    <source>
        <dbReference type="ARBA" id="ARBA00023125"/>
    </source>
</evidence>
<protein>
    <recommendedName>
        <fullName evidence="5">NAC domain-containing protein</fullName>
    </recommendedName>
</protein>